<comment type="subcellular location">
    <subcellularLocation>
        <location evidence="1">Golgi apparatus membrane</location>
        <topology evidence="1">Single-pass type II membrane protein</topology>
    </subcellularLocation>
</comment>
<keyword evidence="7" id="KW-0333">Golgi apparatus</keyword>
<evidence type="ECO:0000313" key="11">
    <source>
        <dbReference type="Proteomes" id="UP000694865"/>
    </source>
</evidence>
<evidence type="ECO:0000256" key="7">
    <source>
        <dbReference type="ARBA" id="ARBA00023034"/>
    </source>
</evidence>
<dbReference type="RefSeq" id="XP_002734753.1">
    <property type="nucleotide sequence ID" value="XM_002734707.1"/>
</dbReference>
<keyword evidence="4 10" id="KW-0812">Transmembrane</keyword>
<dbReference type="GeneID" id="100368374"/>
<organism evidence="11 12">
    <name type="scientific">Saccoglossus kowalevskii</name>
    <name type="common">Acorn worm</name>
    <dbReference type="NCBI Taxonomy" id="10224"/>
    <lineage>
        <taxon>Eukaryota</taxon>
        <taxon>Metazoa</taxon>
        <taxon>Hemichordata</taxon>
        <taxon>Enteropneusta</taxon>
        <taxon>Harrimaniidae</taxon>
        <taxon>Saccoglossus</taxon>
    </lineage>
</organism>
<evidence type="ECO:0000256" key="8">
    <source>
        <dbReference type="ARBA" id="ARBA00023136"/>
    </source>
</evidence>
<name>A0ABM0GPY8_SACKO</name>
<evidence type="ECO:0000256" key="9">
    <source>
        <dbReference type="ARBA" id="ARBA00023180"/>
    </source>
</evidence>
<evidence type="ECO:0000256" key="10">
    <source>
        <dbReference type="SAM" id="Phobius"/>
    </source>
</evidence>
<feature type="transmembrane region" description="Helical" evidence="10">
    <location>
        <begin position="12"/>
        <end position="31"/>
    </location>
</feature>
<comment type="similarity">
    <text evidence="2">Belongs to the galactose-3-O-sulfotransferase family.</text>
</comment>
<evidence type="ECO:0000256" key="1">
    <source>
        <dbReference type="ARBA" id="ARBA00004323"/>
    </source>
</evidence>
<dbReference type="Gene3D" id="3.40.50.300">
    <property type="entry name" value="P-loop containing nucleotide triphosphate hydrolases"/>
    <property type="match status" value="1"/>
</dbReference>
<evidence type="ECO:0000313" key="12">
    <source>
        <dbReference type="RefSeq" id="XP_002734753.1"/>
    </source>
</evidence>
<sequence length="444" mass="52192">MPRRLKFHSLVPYIAVIVILYMCFLIGIQLGQANSMLWRRSVSQYVSSRDFEDPLCKNGVLGCISNKNTGKKTTITDIVDAVKELVATVEHELCREQFESPTSCEAVKKVVFIKTHKTGSTTAASIIERFGYSHNLSFVVPPDRKYGPHILSSTHHFTRSMLKYSPPPLNGGKYYDMLTNHVRYNRREMNDVIPNATYVTILRHPAKQFESAFAYFLWNREIVKVNGVVDDPIATFMEYPGIYLEKKFFFWWQAHNGQLFDLGLQTEETDDYDTVNRKIETLSAELDVVLIADYFDESLIVLRKKMCWTLHDILYIPNGIRRQKYRREVSDETRAEILEWNRSDVKLYEHFNRTLWKNVAEYGPCFERDLNHFREQRQKVMEECIDPSRVSRKDPRENRYVLKNNASELCVNLWRGDVTFTDIIRKKQIARLVYPQRTDYRSNM</sequence>
<dbReference type="InterPro" id="IPR009729">
    <property type="entry name" value="Gal-3-0_sulfotransfrase"/>
</dbReference>
<evidence type="ECO:0000256" key="2">
    <source>
        <dbReference type="ARBA" id="ARBA00008124"/>
    </source>
</evidence>
<dbReference type="InterPro" id="IPR027417">
    <property type="entry name" value="P-loop_NTPase"/>
</dbReference>
<dbReference type="Proteomes" id="UP000694865">
    <property type="component" value="Unplaced"/>
</dbReference>
<keyword evidence="6 10" id="KW-1133">Transmembrane helix</keyword>
<keyword evidence="5" id="KW-0735">Signal-anchor</keyword>
<dbReference type="SUPFAM" id="SSF52540">
    <property type="entry name" value="P-loop containing nucleoside triphosphate hydrolases"/>
    <property type="match status" value="1"/>
</dbReference>
<proteinExistence type="inferred from homology"/>
<reference evidence="12" key="1">
    <citation type="submission" date="2025-08" db="UniProtKB">
        <authorList>
            <consortium name="RefSeq"/>
        </authorList>
    </citation>
    <scope>IDENTIFICATION</scope>
    <source>
        <tissue evidence="12">Testes</tissue>
    </source>
</reference>
<accession>A0ABM0GPY8</accession>
<protein>
    <submittedName>
        <fullName evidence="12">Galactosylceramide sulfotransferase-like</fullName>
    </submittedName>
</protein>
<dbReference type="Pfam" id="PF06990">
    <property type="entry name" value="Gal-3-0_sulfotr"/>
    <property type="match status" value="1"/>
</dbReference>
<evidence type="ECO:0000256" key="3">
    <source>
        <dbReference type="ARBA" id="ARBA00022679"/>
    </source>
</evidence>
<keyword evidence="3" id="KW-0808">Transferase</keyword>
<evidence type="ECO:0000256" key="6">
    <source>
        <dbReference type="ARBA" id="ARBA00022989"/>
    </source>
</evidence>
<keyword evidence="11" id="KW-1185">Reference proteome</keyword>
<gene>
    <name evidence="12" type="primary">LOC100368374</name>
</gene>
<dbReference type="PANTHER" id="PTHR14647">
    <property type="entry name" value="GALACTOSE-3-O-SULFOTRANSFERASE"/>
    <property type="match status" value="1"/>
</dbReference>
<keyword evidence="8 10" id="KW-0472">Membrane</keyword>
<dbReference type="PANTHER" id="PTHR14647:SF87">
    <property type="entry name" value="PUTATIVE-RELATED"/>
    <property type="match status" value="1"/>
</dbReference>
<keyword evidence="9" id="KW-0325">Glycoprotein</keyword>
<evidence type="ECO:0000256" key="5">
    <source>
        <dbReference type="ARBA" id="ARBA00022968"/>
    </source>
</evidence>
<evidence type="ECO:0000256" key="4">
    <source>
        <dbReference type="ARBA" id="ARBA00022692"/>
    </source>
</evidence>